<evidence type="ECO:0000259" key="2">
    <source>
        <dbReference type="Pfam" id="PF00248"/>
    </source>
</evidence>
<dbReference type="InterPro" id="IPR036812">
    <property type="entry name" value="NAD(P)_OxRdtase_dom_sf"/>
</dbReference>
<organism evidence="3 4">
    <name type="scientific">Echria macrotheca</name>
    <dbReference type="NCBI Taxonomy" id="438768"/>
    <lineage>
        <taxon>Eukaryota</taxon>
        <taxon>Fungi</taxon>
        <taxon>Dikarya</taxon>
        <taxon>Ascomycota</taxon>
        <taxon>Pezizomycotina</taxon>
        <taxon>Sordariomycetes</taxon>
        <taxon>Sordariomycetidae</taxon>
        <taxon>Sordariales</taxon>
        <taxon>Schizotheciaceae</taxon>
        <taxon>Echria</taxon>
    </lineage>
</organism>
<name>A0AAJ0BGB6_9PEZI</name>
<evidence type="ECO:0000313" key="4">
    <source>
        <dbReference type="Proteomes" id="UP001239445"/>
    </source>
</evidence>
<dbReference type="GO" id="GO:0005737">
    <property type="term" value="C:cytoplasm"/>
    <property type="evidence" value="ECO:0007669"/>
    <property type="project" value="TreeGrafter"/>
</dbReference>
<dbReference type="EMBL" id="MU839834">
    <property type="protein sequence ID" value="KAK1755346.1"/>
    <property type="molecule type" value="Genomic_DNA"/>
</dbReference>
<keyword evidence="1" id="KW-0560">Oxidoreductase</keyword>
<dbReference type="Pfam" id="PF00248">
    <property type="entry name" value="Aldo_ket_red"/>
    <property type="match status" value="1"/>
</dbReference>
<dbReference type="Gene3D" id="3.20.20.100">
    <property type="entry name" value="NADP-dependent oxidoreductase domain"/>
    <property type="match status" value="1"/>
</dbReference>
<dbReference type="CDD" id="cd19077">
    <property type="entry name" value="AKR_AKR8A1-2"/>
    <property type="match status" value="1"/>
</dbReference>
<evidence type="ECO:0000313" key="3">
    <source>
        <dbReference type="EMBL" id="KAK1755346.1"/>
    </source>
</evidence>
<evidence type="ECO:0000256" key="1">
    <source>
        <dbReference type="ARBA" id="ARBA00023002"/>
    </source>
</evidence>
<dbReference type="PANTHER" id="PTHR43625:SF78">
    <property type="entry name" value="PYRIDOXAL REDUCTASE-RELATED"/>
    <property type="match status" value="1"/>
</dbReference>
<dbReference type="Proteomes" id="UP001239445">
    <property type="component" value="Unassembled WGS sequence"/>
</dbReference>
<dbReference type="GO" id="GO:0016491">
    <property type="term" value="F:oxidoreductase activity"/>
    <property type="evidence" value="ECO:0007669"/>
    <property type="project" value="UniProtKB-KW"/>
</dbReference>
<keyword evidence="4" id="KW-1185">Reference proteome</keyword>
<dbReference type="InterPro" id="IPR050791">
    <property type="entry name" value="Aldo-Keto_reductase"/>
</dbReference>
<gene>
    <name evidence="3" type="ORF">QBC47DRAFT_452785</name>
</gene>
<proteinExistence type="predicted"/>
<reference evidence="3" key="1">
    <citation type="submission" date="2023-06" db="EMBL/GenBank/DDBJ databases">
        <title>Genome-scale phylogeny and comparative genomics of the fungal order Sordariales.</title>
        <authorList>
            <consortium name="Lawrence Berkeley National Laboratory"/>
            <person name="Hensen N."/>
            <person name="Bonometti L."/>
            <person name="Westerberg I."/>
            <person name="Brannstrom I.O."/>
            <person name="Guillou S."/>
            <person name="Cros-Aarteil S."/>
            <person name="Calhoun S."/>
            <person name="Haridas S."/>
            <person name="Kuo A."/>
            <person name="Mondo S."/>
            <person name="Pangilinan J."/>
            <person name="Riley R."/>
            <person name="Labutti K."/>
            <person name="Andreopoulos B."/>
            <person name="Lipzen A."/>
            <person name="Chen C."/>
            <person name="Yanf M."/>
            <person name="Daum C."/>
            <person name="Ng V."/>
            <person name="Clum A."/>
            <person name="Steindorff A."/>
            <person name="Ohm R."/>
            <person name="Martin F."/>
            <person name="Silar P."/>
            <person name="Natvig D."/>
            <person name="Lalanne C."/>
            <person name="Gautier V."/>
            <person name="Ament-Velasquez S.L."/>
            <person name="Kruys A."/>
            <person name="Hutchinson M.I."/>
            <person name="Powell A.J."/>
            <person name="Barry K."/>
            <person name="Miller A.N."/>
            <person name="Grigoriev I.V."/>
            <person name="Debuchy R."/>
            <person name="Gladieux P."/>
            <person name="Thoren M.H."/>
            <person name="Johannesson H."/>
        </authorList>
    </citation>
    <scope>NUCLEOTIDE SEQUENCE</scope>
    <source>
        <strain evidence="3">PSN4</strain>
    </source>
</reference>
<dbReference type="InterPro" id="IPR023210">
    <property type="entry name" value="NADP_OxRdtase_dom"/>
</dbReference>
<protein>
    <submittedName>
        <fullName evidence="3">NADP-dependent oxidoreductase domain-containing protein</fullName>
    </submittedName>
</protein>
<dbReference type="SUPFAM" id="SSF51430">
    <property type="entry name" value="NAD(P)-linked oxidoreductase"/>
    <property type="match status" value="1"/>
</dbReference>
<dbReference type="PANTHER" id="PTHR43625">
    <property type="entry name" value="AFLATOXIN B1 ALDEHYDE REDUCTASE"/>
    <property type="match status" value="1"/>
</dbReference>
<dbReference type="AlphaFoldDB" id="A0AAJ0BGB6"/>
<sequence>MAYKINGKEVGNIGFGLMGLTWRPDHLSDEAIFPVLRQALASGCNCWNASPFYGTPDHNSLTVLRRYFEKYPEDADKALLNVKGCLRPGFKLDASADGVAWSIADSLAMLGGAAKIDQFEPARKDPKVDIETTVRSIAEHARRGDVGGVSLSEVSAQTIRRAAEVARIESVEVELSLWSTDPLENGVLETCGELGILVYAYAPLGRGMLAGGIKSPEDIVEGDLRKDYPRFQPGAFETNLRLVDEVKKLAAAKKCTPAQIAINWVLALSRRPGMPKIIPIPGASSVERVRENAVEIELSEDDMAELDRLIREFPPVGERYPEHGMALLDR</sequence>
<feature type="domain" description="NADP-dependent oxidoreductase" evidence="2">
    <location>
        <begin position="12"/>
        <end position="310"/>
    </location>
</feature>
<comment type="caution">
    <text evidence="3">The sequence shown here is derived from an EMBL/GenBank/DDBJ whole genome shotgun (WGS) entry which is preliminary data.</text>
</comment>
<accession>A0AAJ0BGB6</accession>